<evidence type="ECO:0000313" key="1">
    <source>
        <dbReference type="EMBL" id="GAA1507808.1"/>
    </source>
</evidence>
<comment type="caution">
    <text evidence="1">The sequence shown here is derived from an EMBL/GenBank/DDBJ whole genome shotgun (WGS) entry which is preliminary data.</text>
</comment>
<protein>
    <submittedName>
        <fullName evidence="1">Uncharacterized protein</fullName>
    </submittedName>
</protein>
<accession>A0ABN1ZZ82</accession>
<dbReference type="Proteomes" id="UP001500842">
    <property type="component" value="Unassembled WGS sequence"/>
</dbReference>
<dbReference type="RefSeq" id="WP_181411168.1">
    <property type="nucleotide sequence ID" value="NZ_BAAAOR010000007.1"/>
</dbReference>
<gene>
    <name evidence="1" type="ORF">GCM10009788_09810</name>
</gene>
<dbReference type="EMBL" id="BAAAOR010000007">
    <property type="protein sequence ID" value="GAA1507808.1"/>
    <property type="molecule type" value="Genomic_DNA"/>
</dbReference>
<name>A0ABN1ZZ82_9ACTN</name>
<reference evidence="1 2" key="1">
    <citation type="journal article" date="2019" name="Int. J. Syst. Evol. Microbiol.">
        <title>The Global Catalogue of Microorganisms (GCM) 10K type strain sequencing project: providing services to taxonomists for standard genome sequencing and annotation.</title>
        <authorList>
            <consortium name="The Broad Institute Genomics Platform"/>
            <consortium name="The Broad Institute Genome Sequencing Center for Infectious Disease"/>
            <person name="Wu L."/>
            <person name="Ma J."/>
        </authorList>
    </citation>
    <scope>NUCLEOTIDE SEQUENCE [LARGE SCALE GENOMIC DNA]</scope>
    <source>
        <strain evidence="1 2">JCM 14942</strain>
    </source>
</reference>
<sequence>MTDTNMTTTHLEMRWLPVTGADGRTRMEAVWVEVGQPAAAHSHAA</sequence>
<proteinExistence type="predicted"/>
<keyword evidence="2" id="KW-1185">Reference proteome</keyword>
<evidence type="ECO:0000313" key="2">
    <source>
        <dbReference type="Proteomes" id="UP001500842"/>
    </source>
</evidence>
<organism evidence="1 2">
    <name type="scientific">Nocardioides humi</name>
    <dbReference type="NCBI Taxonomy" id="449461"/>
    <lineage>
        <taxon>Bacteria</taxon>
        <taxon>Bacillati</taxon>
        <taxon>Actinomycetota</taxon>
        <taxon>Actinomycetes</taxon>
        <taxon>Propionibacteriales</taxon>
        <taxon>Nocardioidaceae</taxon>
        <taxon>Nocardioides</taxon>
    </lineage>
</organism>